<dbReference type="SUPFAM" id="SSF56973">
    <property type="entry name" value="Aerolisin/ETX pore-forming domain"/>
    <property type="match status" value="1"/>
</dbReference>
<organism evidence="2 3">
    <name type="scientific">Rotaria socialis</name>
    <dbReference type="NCBI Taxonomy" id="392032"/>
    <lineage>
        <taxon>Eukaryota</taxon>
        <taxon>Metazoa</taxon>
        <taxon>Spiralia</taxon>
        <taxon>Gnathifera</taxon>
        <taxon>Rotifera</taxon>
        <taxon>Eurotatoria</taxon>
        <taxon>Bdelloidea</taxon>
        <taxon>Philodinida</taxon>
        <taxon>Philodinidae</taxon>
        <taxon>Rotaria</taxon>
    </lineage>
</organism>
<dbReference type="CDD" id="cd20235">
    <property type="entry name" value="PFM_spherulin-2a-like"/>
    <property type="match status" value="1"/>
</dbReference>
<evidence type="ECO:0000313" key="3">
    <source>
        <dbReference type="Proteomes" id="UP000663825"/>
    </source>
</evidence>
<name>A0A818EMR3_9BILA</name>
<dbReference type="Proteomes" id="UP000663825">
    <property type="component" value="Unassembled WGS sequence"/>
</dbReference>
<reference evidence="2" key="1">
    <citation type="submission" date="2021-02" db="EMBL/GenBank/DDBJ databases">
        <authorList>
            <person name="Nowell W R."/>
        </authorList>
    </citation>
    <scope>NUCLEOTIDE SEQUENCE</scope>
</reference>
<dbReference type="OrthoDB" id="7405779at2759"/>
<feature type="compositionally biased region" description="Acidic residues" evidence="1">
    <location>
        <begin position="287"/>
        <end position="299"/>
    </location>
</feature>
<evidence type="ECO:0000313" key="2">
    <source>
        <dbReference type="EMBL" id="CAF3461178.1"/>
    </source>
</evidence>
<sequence length="476" mass="52835">MSGIDIKLTAGFDRKSSSIEANGSVEHVITDKEVIAFGLYGENLKNAVNKHSDQSPRDVYLHRPTPWGDLYKSYGWEEVKTVLKVIKSEILDVTSKPTIVAKKNLINTSPYRATFDASVSEDVKNTTQTTWSKTDTIDVSQSFKYSLKFLGTGVEGTTTMSYSHSWGQGGSETQEVTVGSRQGVSVPLEPKQSAVAKLIASKGFMKVQIVYNASLTGSVAVNYGKKHNGHHFWSYDISQVMADASLNNSLEFTEEIEIGYYSNSTVKLEDGDQATTGESRSQAEGEGQNDEGEDQDDQEEGRGEGEDQGEGQDEGENQNDEGEDQNDEGEDQNDEGEDQNDEGEDQNNEGEGKGEGEQLDGGDTQEGGEFAEGTNKIRLVCNGRPCAQCFQCRDWHFEGDEETWTWISNYRKWNDEDEDRWYSDAVYECFTKRDDAMCKFSGYNNDAYSSNGYLLHGGYGVSHGNVYDHSCVCEKH</sequence>
<evidence type="ECO:0000256" key="1">
    <source>
        <dbReference type="SAM" id="MobiDB-lite"/>
    </source>
</evidence>
<protein>
    <submittedName>
        <fullName evidence="2">Uncharacterized protein</fullName>
    </submittedName>
</protein>
<dbReference type="EMBL" id="CAJNXB010005981">
    <property type="protein sequence ID" value="CAF3461178.1"/>
    <property type="molecule type" value="Genomic_DNA"/>
</dbReference>
<accession>A0A818EMR3</accession>
<feature type="region of interest" description="Disordered" evidence="1">
    <location>
        <begin position="269"/>
        <end position="369"/>
    </location>
</feature>
<proteinExistence type="predicted"/>
<gene>
    <name evidence="2" type="ORF">TIS948_LOCUS32654</name>
</gene>
<dbReference type="Gene3D" id="2.170.15.10">
    <property type="entry name" value="Proaerolysin, chain A, domain 3"/>
    <property type="match status" value="1"/>
</dbReference>
<feature type="compositionally biased region" description="Polar residues" evidence="1">
    <location>
        <begin position="273"/>
        <end position="282"/>
    </location>
</feature>
<dbReference type="AlphaFoldDB" id="A0A818EMR3"/>
<feature type="compositionally biased region" description="Acidic residues" evidence="1">
    <location>
        <begin position="306"/>
        <end position="348"/>
    </location>
</feature>
<comment type="caution">
    <text evidence="2">The sequence shown here is derived from an EMBL/GenBank/DDBJ whole genome shotgun (WGS) entry which is preliminary data.</text>
</comment>